<evidence type="ECO:0000313" key="3">
    <source>
        <dbReference type="Proteomes" id="UP001153636"/>
    </source>
</evidence>
<name>A0A9P0CVF6_9CUCU</name>
<evidence type="ECO:0000259" key="1">
    <source>
        <dbReference type="Pfam" id="PF20700"/>
    </source>
</evidence>
<dbReference type="Pfam" id="PF20700">
    <property type="entry name" value="Mutator"/>
    <property type="match status" value="1"/>
</dbReference>
<dbReference type="InterPro" id="IPR049012">
    <property type="entry name" value="Mutator_transp_dom"/>
</dbReference>
<reference evidence="2" key="1">
    <citation type="submission" date="2022-01" db="EMBL/GenBank/DDBJ databases">
        <authorList>
            <person name="King R."/>
        </authorList>
    </citation>
    <scope>NUCLEOTIDE SEQUENCE</scope>
</reference>
<gene>
    <name evidence="2" type="ORF">PSYICH_LOCUS5865</name>
</gene>
<feature type="domain" description="Mutator-like transposase" evidence="1">
    <location>
        <begin position="20"/>
        <end position="200"/>
    </location>
</feature>
<dbReference type="AlphaFoldDB" id="A0A9P0CVF6"/>
<dbReference type="Proteomes" id="UP001153636">
    <property type="component" value="Chromosome 18"/>
</dbReference>
<evidence type="ECO:0000313" key="2">
    <source>
        <dbReference type="EMBL" id="CAH1104966.1"/>
    </source>
</evidence>
<organism evidence="2 3">
    <name type="scientific">Psylliodes chrysocephalus</name>
    <dbReference type="NCBI Taxonomy" id="3402493"/>
    <lineage>
        <taxon>Eukaryota</taxon>
        <taxon>Metazoa</taxon>
        <taxon>Ecdysozoa</taxon>
        <taxon>Arthropoda</taxon>
        <taxon>Hexapoda</taxon>
        <taxon>Insecta</taxon>
        <taxon>Pterygota</taxon>
        <taxon>Neoptera</taxon>
        <taxon>Endopterygota</taxon>
        <taxon>Coleoptera</taxon>
        <taxon>Polyphaga</taxon>
        <taxon>Cucujiformia</taxon>
        <taxon>Chrysomeloidea</taxon>
        <taxon>Chrysomelidae</taxon>
        <taxon>Galerucinae</taxon>
        <taxon>Alticini</taxon>
        <taxon>Psylliodes</taxon>
    </lineage>
</organism>
<dbReference type="EMBL" id="OV651830">
    <property type="protein sequence ID" value="CAH1104966.1"/>
    <property type="molecule type" value="Genomic_DNA"/>
</dbReference>
<proteinExistence type="predicted"/>
<keyword evidence="3" id="KW-1185">Reference proteome</keyword>
<sequence>MGNILYLISFWKKSERGRGILNMPALTPVQYNTVHNKMEKIVDKVFLKELRKAGEEEATIDQEKGDVDSTGTPYITVIADGAWSKRSYKTNYNALSGLAVIIGKATKKVLFMGVKNKFCIIGLKFETKNEDTPQHQCAKNWKGSSTSMESAIILDGFQRSVEMHGLKYTMLVGDGDSSKTKKLSSHKPYGATPIQKIECVPFTKEFL</sequence>
<protein>
    <recommendedName>
        <fullName evidence="1">Mutator-like transposase domain-containing protein</fullName>
    </recommendedName>
</protein>
<dbReference type="OrthoDB" id="10069847at2759"/>
<accession>A0A9P0CVF6</accession>